<comment type="caution">
    <text evidence="2">The sequence shown here is derived from an EMBL/GenBank/DDBJ whole genome shotgun (WGS) entry which is preliminary data.</text>
</comment>
<feature type="chain" id="PRO_5047177889" evidence="1">
    <location>
        <begin position="29"/>
        <end position="66"/>
    </location>
</feature>
<gene>
    <name evidence="2" type="ORF">QWZ14_00040</name>
</gene>
<evidence type="ECO:0000313" key="2">
    <source>
        <dbReference type="EMBL" id="MDN3562778.1"/>
    </source>
</evidence>
<sequence>MPGALATRRRKMAKGAFAFLRATCFRFAAQSPSLGLPAAPSVPSSGDAHLANFGTWRDAEGRLARG</sequence>
<organism evidence="2 3">
    <name type="scientific">Paeniroseomonas aquatica</name>
    <dbReference type="NCBI Taxonomy" id="373043"/>
    <lineage>
        <taxon>Bacteria</taxon>
        <taxon>Pseudomonadati</taxon>
        <taxon>Pseudomonadota</taxon>
        <taxon>Alphaproteobacteria</taxon>
        <taxon>Acetobacterales</taxon>
        <taxon>Acetobacteraceae</taxon>
        <taxon>Paeniroseomonas</taxon>
    </lineage>
</organism>
<keyword evidence="3" id="KW-1185">Reference proteome</keyword>
<protein>
    <submittedName>
        <fullName evidence="2">DUF2252 family protein</fullName>
    </submittedName>
</protein>
<evidence type="ECO:0000256" key="1">
    <source>
        <dbReference type="SAM" id="SignalP"/>
    </source>
</evidence>
<reference evidence="3" key="1">
    <citation type="journal article" date="2019" name="Int. J. Syst. Evol. Microbiol.">
        <title>The Global Catalogue of Microorganisms (GCM) 10K type strain sequencing project: providing services to taxonomists for standard genome sequencing and annotation.</title>
        <authorList>
            <consortium name="The Broad Institute Genomics Platform"/>
            <consortium name="The Broad Institute Genome Sequencing Center for Infectious Disease"/>
            <person name="Wu L."/>
            <person name="Ma J."/>
        </authorList>
    </citation>
    <scope>NUCLEOTIDE SEQUENCE [LARGE SCALE GENOMIC DNA]</scope>
    <source>
        <strain evidence="3">CECT 7131</strain>
    </source>
</reference>
<dbReference type="Pfam" id="PF10009">
    <property type="entry name" value="DUF2252"/>
    <property type="match status" value="1"/>
</dbReference>
<proteinExistence type="predicted"/>
<keyword evidence="1" id="KW-0732">Signal</keyword>
<dbReference type="InterPro" id="IPR018721">
    <property type="entry name" value="DUF2252"/>
</dbReference>
<dbReference type="Proteomes" id="UP001529369">
    <property type="component" value="Unassembled WGS sequence"/>
</dbReference>
<accession>A0ABT7ZZ78</accession>
<name>A0ABT7ZZ78_9PROT</name>
<evidence type="ECO:0000313" key="3">
    <source>
        <dbReference type="Proteomes" id="UP001529369"/>
    </source>
</evidence>
<feature type="signal peptide" evidence="1">
    <location>
        <begin position="1"/>
        <end position="28"/>
    </location>
</feature>
<dbReference type="EMBL" id="JAUFPN010000001">
    <property type="protein sequence ID" value="MDN3562778.1"/>
    <property type="molecule type" value="Genomic_DNA"/>
</dbReference>